<keyword evidence="3 4" id="KW-0408">Iron</keyword>
<keyword evidence="1 4" id="KW-0349">Heme</keyword>
<evidence type="ECO:0000256" key="3">
    <source>
        <dbReference type="ARBA" id="ARBA00023004"/>
    </source>
</evidence>
<keyword evidence="2 4" id="KW-0479">Metal-binding</keyword>
<dbReference type="PROSITE" id="PS51007">
    <property type="entry name" value="CYTC"/>
    <property type="match status" value="1"/>
</dbReference>
<dbReference type="InterPro" id="IPR036909">
    <property type="entry name" value="Cyt_c-like_dom_sf"/>
</dbReference>
<dbReference type="GO" id="GO:0020037">
    <property type="term" value="F:heme binding"/>
    <property type="evidence" value="ECO:0007669"/>
    <property type="project" value="InterPro"/>
</dbReference>
<dbReference type="SUPFAM" id="SSF46626">
    <property type="entry name" value="Cytochrome c"/>
    <property type="match status" value="1"/>
</dbReference>
<dbReference type="NCBIfam" id="TIGR04485">
    <property type="entry name" value="thiosulf_SoxX"/>
    <property type="match status" value="1"/>
</dbReference>
<dbReference type="InterPro" id="IPR030999">
    <property type="entry name" value="Thiosulf_SoxX"/>
</dbReference>
<protein>
    <submittedName>
        <fullName evidence="6">Sulfur oxidation c-type cytochrome SoxX</fullName>
    </submittedName>
</protein>
<dbReference type="Pfam" id="PF13442">
    <property type="entry name" value="Cytochrome_CBB3"/>
    <property type="match status" value="1"/>
</dbReference>
<reference evidence="6 7" key="1">
    <citation type="submission" date="2016-06" db="EMBL/GenBank/DDBJ databases">
        <title>Insight into the functional genes involving in sulfur oxidation in Pearl River water.</title>
        <authorList>
            <person name="Luo J."/>
            <person name="Tan X."/>
            <person name="Lin W."/>
        </authorList>
    </citation>
    <scope>NUCLEOTIDE SEQUENCE [LARGE SCALE GENOMIC DNA]</scope>
    <source>
        <strain evidence="6 7">LS2</strain>
    </source>
</reference>
<dbReference type="InterPro" id="IPR009056">
    <property type="entry name" value="Cyt_c-like_dom"/>
</dbReference>
<keyword evidence="7" id="KW-1185">Reference proteome</keyword>
<dbReference type="EMBL" id="CP016027">
    <property type="protein sequence ID" value="ANJ68303.1"/>
    <property type="molecule type" value="Genomic_DNA"/>
</dbReference>
<dbReference type="KEGG" id="haz:A9404_05550"/>
<sequence>MTKEEQEGKDLAFAKSKGNCLACHAIAGGNLAGNIGPALIAMKIRYPNKEDLFKVVWDPREKFGRGVIMPPFGDHKILTKEEIEKIVDYLYTL</sequence>
<evidence type="ECO:0000313" key="7">
    <source>
        <dbReference type="Proteomes" id="UP000078596"/>
    </source>
</evidence>
<evidence type="ECO:0000259" key="5">
    <source>
        <dbReference type="PROSITE" id="PS51007"/>
    </source>
</evidence>
<dbReference type="GO" id="GO:0009055">
    <property type="term" value="F:electron transfer activity"/>
    <property type="evidence" value="ECO:0007669"/>
    <property type="project" value="InterPro"/>
</dbReference>
<feature type="domain" description="Cytochrome c" evidence="5">
    <location>
        <begin position="3"/>
        <end position="93"/>
    </location>
</feature>
<dbReference type="STRING" id="1860122.A9404_05550"/>
<dbReference type="Gene3D" id="1.10.760.10">
    <property type="entry name" value="Cytochrome c-like domain"/>
    <property type="match status" value="1"/>
</dbReference>
<dbReference type="Proteomes" id="UP000078596">
    <property type="component" value="Chromosome"/>
</dbReference>
<evidence type="ECO:0000256" key="4">
    <source>
        <dbReference type="PROSITE-ProRule" id="PRU00433"/>
    </source>
</evidence>
<dbReference type="GO" id="GO:0046872">
    <property type="term" value="F:metal ion binding"/>
    <property type="evidence" value="ECO:0007669"/>
    <property type="project" value="UniProtKB-KW"/>
</dbReference>
<dbReference type="AlphaFoldDB" id="A0A191ZKC9"/>
<organism evidence="6 7">
    <name type="scientific">Halothiobacillus diazotrophicus</name>
    <dbReference type="NCBI Taxonomy" id="1860122"/>
    <lineage>
        <taxon>Bacteria</taxon>
        <taxon>Pseudomonadati</taxon>
        <taxon>Pseudomonadota</taxon>
        <taxon>Gammaproteobacteria</taxon>
        <taxon>Chromatiales</taxon>
        <taxon>Halothiobacillaceae</taxon>
        <taxon>Halothiobacillus</taxon>
    </lineage>
</organism>
<evidence type="ECO:0000313" key="6">
    <source>
        <dbReference type="EMBL" id="ANJ68303.1"/>
    </source>
</evidence>
<evidence type="ECO:0000256" key="1">
    <source>
        <dbReference type="ARBA" id="ARBA00022617"/>
    </source>
</evidence>
<accession>A0A191ZKC9</accession>
<proteinExistence type="predicted"/>
<evidence type="ECO:0000256" key="2">
    <source>
        <dbReference type="ARBA" id="ARBA00022723"/>
    </source>
</evidence>
<gene>
    <name evidence="6" type="ORF">A9404_05550</name>
</gene>
<name>A0A191ZKC9_9GAMM</name>